<evidence type="ECO:0000256" key="4">
    <source>
        <dbReference type="ARBA" id="ARBA00023110"/>
    </source>
</evidence>
<keyword evidence="2 10" id="KW-0732">Signal</keyword>
<dbReference type="PANTHER" id="PTHR47637:SF1">
    <property type="entry name" value="CHAPERONE SURA"/>
    <property type="match status" value="1"/>
</dbReference>
<dbReference type="AlphaFoldDB" id="A0A3S3UQW9"/>
<dbReference type="InterPro" id="IPR046357">
    <property type="entry name" value="PPIase_dom_sf"/>
</dbReference>
<dbReference type="SUPFAM" id="SSF54534">
    <property type="entry name" value="FKBP-like"/>
    <property type="match status" value="2"/>
</dbReference>
<keyword evidence="5" id="KW-0143">Chaperone</keyword>
<dbReference type="Gene3D" id="3.10.50.40">
    <property type="match status" value="2"/>
</dbReference>
<dbReference type="OrthoDB" id="9791746at2"/>
<keyword evidence="3" id="KW-0574">Periplasm</keyword>
<dbReference type="InterPro" id="IPR027304">
    <property type="entry name" value="Trigger_fact/SurA_dom_sf"/>
</dbReference>
<dbReference type="PANTHER" id="PTHR47637">
    <property type="entry name" value="CHAPERONE SURA"/>
    <property type="match status" value="1"/>
</dbReference>
<proteinExistence type="predicted"/>
<evidence type="ECO:0000256" key="8">
    <source>
        <dbReference type="ARBA" id="ARBA00031484"/>
    </source>
</evidence>
<feature type="domain" description="PpiC" evidence="11">
    <location>
        <begin position="176"/>
        <end position="274"/>
    </location>
</feature>
<keyword evidence="13" id="KW-1185">Reference proteome</keyword>
<dbReference type="RefSeq" id="WP_127763849.1">
    <property type="nucleotide sequence ID" value="NZ_SADE01000001.1"/>
</dbReference>
<dbReference type="PROSITE" id="PS50198">
    <property type="entry name" value="PPIC_PPIASE_2"/>
    <property type="match status" value="1"/>
</dbReference>
<evidence type="ECO:0000256" key="10">
    <source>
        <dbReference type="SAM" id="SignalP"/>
    </source>
</evidence>
<dbReference type="SUPFAM" id="SSF109998">
    <property type="entry name" value="Triger factor/SurA peptide-binding domain-like"/>
    <property type="match status" value="1"/>
</dbReference>
<evidence type="ECO:0000313" key="12">
    <source>
        <dbReference type="EMBL" id="RVU38478.1"/>
    </source>
</evidence>
<organism evidence="12 13">
    <name type="scientific">Hwanghaeella grinnelliae</name>
    <dbReference type="NCBI Taxonomy" id="2500179"/>
    <lineage>
        <taxon>Bacteria</taxon>
        <taxon>Pseudomonadati</taxon>
        <taxon>Pseudomonadota</taxon>
        <taxon>Alphaproteobacteria</taxon>
        <taxon>Rhodospirillales</taxon>
        <taxon>Rhodospirillaceae</taxon>
        <taxon>Hwanghaeella</taxon>
    </lineage>
</organism>
<dbReference type="InterPro" id="IPR050280">
    <property type="entry name" value="OMP_Chaperone_SurA"/>
</dbReference>
<reference evidence="13" key="1">
    <citation type="submission" date="2019-01" db="EMBL/GenBank/DDBJ databases">
        <title>Gri0909 isolated from a small marine red alga.</title>
        <authorList>
            <person name="Kim J."/>
            <person name="Jeong S.E."/>
            <person name="Jeon C.O."/>
        </authorList>
    </citation>
    <scope>NUCLEOTIDE SEQUENCE [LARGE SCALE GENOMIC DNA]</scope>
    <source>
        <strain evidence="13">Gri0909</strain>
    </source>
</reference>
<dbReference type="Pfam" id="PF09312">
    <property type="entry name" value="SurA_N"/>
    <property type="match status" value="1"/>
</dbReference>
<dbReference type="InterPro" id="IPR015391">
    <property type="entry name" value="SurA_N"/>
</dbReference>
<dbReference type="Proteomes" id="UP000287447">
    <property type="component" value="Unassembled WGS sequence"/>
</dbReference>
<protein>
    <recommendedName>
        <fullName evidence="1">Parvulin-like PPIase</fullName>
    </recommendedName>
    <alternativeName>
        <fullName evidence="7">Peptidyl-prolyl cis-trans isomerase plp</fullName>
    </alternativeName>
    <alternativeName>
        <fullName evidence="8">Rotamase plp</fullName>
    </alternativeName>
</protein>
<feature type="signal peptide" evidence="10">
    <location>
        <begin position="1"/>
        <end position="24"/>
    </location>
</feature>
<evidence type="ECO:0000256" key="6">
    <source>
        <dbReference type="ARBA" id="ARBA00023235"/>
    </source>
</evidence>
<dbReference type="Pfam" id="PF00639">
    <property type="entry name" value="Rotamase"/>
    <property type="match status" value="1"/>
</dbReference>
<evidence type="ECO:0000256" key="5">
    <source>
        <dbReference type="ARBA" id="ARBA00023186"/>
    </source>
</evidence>
<feature type="chain" id="PRO_5018578096" description="Parvulin-like PPIase" evidence="10">
    <location>
        <begin position="25"/>
        <end position="425"/>
    </location>
</feature>
<evidence type="ECO:0000256" key="7">
    <source>
        <dbReference type="ARBA" id="ARBA00030642"/>
    </source>
</evidence>
<evidence type="ECO:0000256" key="1">
    <source>
        <dbReference type="ARBA" id="ARBA00018370"/>
    </source>
</evidence>
<sequence>MPNIRRVLTAIGLAMAISAIQVNAGAWAQQNTMRIAAIVNDDLISVFDLESRVRWVVLTTGIKPDNQNQRRIIQQVLRAMVDDRLRLQEAERLGIRVTDREIDQEITALANRNNMTADQFISRLEQRNVDLATVRTLIKASLAWTKVSRRQLRRQVDVTDEEVDETLDRLRESLNEPQKRLYEIFLTLNAPDDEGDTRQTAERIVQQAREGADFKSLAQAFSQSNSAENQGDVGWVAVSQLPPDLQEEVRNLSPGQVSEPIRTFSGFYILKVTEERQRSISVEDSKLDIYQIALPLPGNSSQDQQSVMLDLLEQIRPSISSCEDAEAVAPQIEGANGVAAKDVRLGDMSQNLQQALANLKPGETSPPVATQRAALLLTVCSRDDTGGALPTREQVINKIGSERMELLERRYMRDLRREAFIDIRL</sequence>
<evidence type="ECO:0000256" key="9">
    <source>
        <dbReference type="PROSITE-ProRule" id="PRU00278"/>
    </source>
</evidence>
<evidence type="ECO:0000256" key="2">
    <source>
        <dbReference type="ARBA" id="ARBA00022729"/>
    </source>
</evidence>
<comment type="caution">
    <text evidence="12">The sequence shown here is derived from an EMBL/GenBank/DDBJ whole genome shotgun (WGS) entry which is preliminary data.</text>
</comment>
<keyword evidence="4 9" id="KW-0697">Rotamase</keyword>
<dbReference type="InterPro" id="IPR000297">
    <property type="entry name" value="PPIase_PpiC"/>
</dbReference>
<evidence type="ECO:0000259" key="11">
    <source>
        <dbReference type="PROSITE" id="PS50198"/>
    </source>
</evidence>
<evidence type="ECO:0000313" key="13">
    <source>
        <dbReference type="Proteomes" id="UP000287447"/>
    </source>
</evidence>
<evidence type="ECO:0000256" key="3">
    <source>
        <dbReference type="ARBA" id="ARBA00022764"/>
    </source>
</evidence>
<gene>
    <name evidence="12" type="ORF">EOI86_04125</name>
</gene>
<dbReference type="EMBL" id="SADE01000001">
    <property type="protein sequence ID" value="RVU38478.1"/>
    <property type="molecule type" value="Genomic_DNA"/>
</dbReference>
<name>A0A3S3UQW9_9PROT</name>
<dbReference type="GO" id="GO:0003755">
    <property type="term" value="F:peptidyl-prolyl cis-trans isomerase activity"/>
    <property type="evidence" value="ECO:0007669"/>
    <property type="project" value="UniProtKB-KW"/>
</dbReference>
<dbReference type="Gene3D" id="1.10.4030.10">
    <property type="entry name" value="Porin chaperone SurA, peptide-binding domain"/>
    <property type="match status" value="1"/>
</dbReference>
<accession>A0A3S3UQW9</accession>
<keyword evidence="6 9" id="KW-0413">Isomerase</keyword>